<feature type="active site" description="Nucleophile" evidence="9">
    <location>
        <position position="337"/>
    </location>
</feature>
<dbReference type="Proteomes" id="UP001597294">
    <property type="component" value="Unassembled WGS sequence"/>
</dbReference>
<reference evidence="13" key="1">
    <citation type="journal article" date="2019" name="Int. J. Syst. Evol. Microbiol.">
        <title>The Global Catalogue of Microorganisms (GCM) 10K type strain sequencing project: providing services to taxonomists for standard genome sequencing and annotation.</title>
        <authorList>
            <consortium name="The Broad Institute Genomics Platform"/>
            <consortium name="The Broad Institute Genome Sequencing Center for Infectious Disease"/>
            <person name="Wu L."/>
            <person name="Ma J."/>
        </authorList>
    </citation>
    <scope>NUCLEOTIDE SEQUENCE [LARGE SCALE GENOMIC DNA]</scope>
    <source>
        <strain evidence="13">CGMCC 4.7192</strain>
    </source>
</reference>
<evidence type="ECO:0000256" key="7">
    <source>
        <dbReference type="ARBA" id="ARBA00022842"/>
    </source>
</evidence>
<comment type="domain">
    <text evidence="9">Comprises of two domains. The C-terminal domain contains the binding site for glutamine and catalyzes the hydrolysis of this substrate to glutamate and ammonia. The N-terminal domain is anticipated to bind ATP and cobyrinate and catalyzes the ultimate synthesis of the diamide product. The ammonia produced via the glutaminase domain is probably translocated to the adjacent domain via a molecular tunnel, where it reacts with an activated intermediate.</text>
</comment>
<dbReference type="InterPro" id="IPR002586">
    <property type="entry name" value="CobQ/CobB/MinD/ParA_Nub-bd_dom"/>
</dbReference>
<dbReference type="EMBL" id="JBHUII010000001">
    <property type="protein sequence ID" value="MFD2204005.1"/>
    <property type="molecule type" value="Genomic_DNA"/>
</dbReference>
<keyword evidence="13" id="KW-1185">Reference proteome</keyword>
<evidence type="ECO:0000313" key="12">
    <source>
        <dbReference type="EMBL" id="MFD2204005.1"/>
    </source>
</evidence>
<keyword evidence="3 9" id="KW-0169">Cobalamin biosynthesis</keyword>
<comment type="cofactor">
    <cofactor evidence="1 9">
        <name>Mg(2+)</name>
        <dbReference type="ChEBI" id="CHEBI:18420"/>
    </cofactor>
</comment>
<dbReference type="InterPro" id="IPR011698">
    <property type="entry name" value="GATase_3"/>
</dbReference>
<dbReference type="InterPro" id="IPR027417">
    <property type="entry name" value="P-loop_NTPase"/>
</dbReference>
<dbReference type="NCBIfam" id="NF002204">
    <property type="entry name" value="PRK01077.1"/>
    <property type="match status" value="1"/>
</dbReference>
<evidence type="ECO:0000259" key="10">
    <source>
        <dbReference type="Pfam" id="PF01656"/>
    </source>
</evidence>
<evidence type="ECO:0000256" key="1">
    <source>
        <dbReference type="ARBA" id="ARBA00001946"/>
    </source>
</evidence>
<dbReference type="PROSITE" id="PS51274">
    <property type="entry name" value="GATASE_COBBQ"/>
    <property type="match status" value="1"/>
</dbReference>
<evidence type="ECO:0000256" key="4">
    <source>
        <dbReference type="ARBA" id="ARBA00022598"/>
    </source>
</evidence>
<dbReference type="EC" id="6.3.5.11" evidence="9"/>
<evidence type="ECO:0000313" key="13">
    <source>
        <dbReference type="Proteomes" id="UP001597294"/>
    </source>
</evidence>
<accession>A0ABW5BHF2</accession>
<gene>
    <name evidence="9" type="primary">cbiA</name>
    <name evidence="12" type="ORF">ACFSKO_00175</name>
</gene>
<dbReference type="Pfam" id="PF01656">
    <property type="entry name" value="CbiA"/>
    <property type="match status" value="1"/>
</dbReference>
<keyword evidence="6 9" id="KW-0067">ATP-binding</keyword>
<evidence type="ECO:0000256" key="9">
    <source>
        <dbReference type="HAMAP-Rule" id="MF_00027"/>
    </source>
</evidence>
<comment type="pathway">
    <text evidence="9">Cofactor biosynthesis; adenosylcobalamin biosynthesis; cob(II)yrinate a,c-diamide from sirohydrochlorin (anaerobic route): step 10/10.</text>
</comment>
<dbReference type="InterPro" id="IPR004484">
    <property type="entry name" value="CbiA/CobB_synth"/>
</dbReference>
<comment type="similarity">
    <text evidence="2">Belongs to the CobB/CobQ family. CobQ subfamily.</text>
</comment>
<dbReference type="PANTHER" id="PTHR43873:SF1">
    <property type="entry name" value="COBYRINATE A,C-DIAMIDE SYNTHASE"/>
    <property type="match status" value="1"/>
</dbReference>
<evidence type="ECO:0000256" key="5">
    <source>
        <dbReference type="ARBA" id="ARBA00022741"/>
    </source>
</evidence>
<feature type="site" description="Increases nucleophilicity of active site Cys" evidence="9">
    <location>
        <position position="440"/>
    </location>
</feature>
<evidence type="ECO:0000256" key="8">
    <source>
        <dbReference type="ARBA" id="ARBA00022962"/>
    </source>
</evidence>
<feature type="domain" description="CobQ/CobB/MinD/ParA nucleotide binding" evidence="10">
    <location>
        <begin position="16"/>
        <end position="198"/>
    </location>
</feature>
<feature type="domain" description="CobB/CobQ-like glutamine amidotransferase" evidence="11">
    <location>
        <begin position="254"/>
        <end position="442"/>
    </location>
</feature>
<comment type="function">
    <text evidence="9">Catalyzes the ATP-dependent amidation of the two carboxylate groups at positions a and c of cobyrinate, using either L-glutamine or ammonia as the nitrogen source.</text>
</comment>
<keyword evidence="5 9" id="KW-0547">Nucleotide-binding</keyword>
<sequence>MNIEDSDVTQNSPRGLIIAAPSSGSGKTTLTLALLRYFNNNNIRVAPVKIGPDYIDPAYHAAAADRPCYNLDPWAMRNESLSSVITHAGQGADAILAEGVMGLFDGAAGGAGSTAALAKKTGWPIILVIDVKGMSASAAAILHGFSSFDPEISIAGVIFNRVGSLRHVSLLKEACEPLGIPVLGYLKRQDEMVLPNRHLGLVQAVEHKEIDLYLDNAAEQVGWDVDCEKLLALAKPTSHPSTELTAFVPPIGQRISVALDVAFSFIYPALLEGWRSAGAELNFFSPLDNEKPDPKSDAIYLPGGYPELHVGQLGANLRFLVGLRAAANKNSTIYGECGGYMVLGKGLIDAQGDHHEMAGLLPVETSFLVRKRSLGYRKVKTLVESPLGPKGQSYRAHEFHYSTVVNSEGNRRLFDVTDASDDDIGQVGCQNGSVIGSYIHLIDKA</sequence>
<dbReference type="HAMAP" id="MF_00027">
    <property type="entry name" value="CobB_CbiA"/>
    <property type="match status" value="1"/>
</dbReference>
<dbReference type="RefSeq" id="WP_380247119.1">
    <property type="nucleotide sequence ID" value="NZ_JBHUII010000001.1"/>
</dbReference>
<comment type="caution">
    <text evidence="12">The sequence shown here is derived from an EMBL/GenBank/DDBJ whole genome shotgun (WGS) entry which is preliminary data.</text>
</comment>
<comment type="miscellaneous">
    <text evidence="9">The a and c carboxylates of cobyrinate are activated for nucleophilic attack via formation of a phosphorylated intermediate by ATP. CbiA catalyzes first the amidation of the c-carboxylate, and then that of the a-carboxylate.</text>
</comment>
<name>A0ABW5BHF2_9PROT</name>
<keyword evidence="4 9" id="KW-0436">Ligase</keyword>
<dbReference type="SUPFAM" id="SSF52317">
    <property type="entry name" value="Class I glutamine amidotransferase-like"/>
    <property type="match status" value="1"/>
</dbReference>
<dbReference type="Gene3D" id="3.40.50.300">
    <property type="entry name" value="P-loop containing nucleotide triphosphate hydrolases"/>
    <property type="match status" value="1"/>
</dbReference>
<dbReference type="PANTHER" id="PTHR43873">
    <property type="entry name" value="COBYRINATE A,C-DIAMIDE SYNTHASE"/>
    <property type="match status" value="1"/>
</dbReference>
<comment type="similarity">
    <text evidence="9">Belongs to the CobB/CbiA family.</text>
</comment>
<proteinExistence type="inferred from homology"/>
<evidence type="ECO:0000256" key="2">
    <source>
        <dbReference type="ARBA" id="ARBA00006205"/>
    </source>
</evidence>
<evidence type="ECO:0000256" key="6">
    <source>
        <dbReference type="ARBA" id="ARBA00022840"/>
    </source>
</evidence>
<keyword evidence="7 9" id="KW-0460">Magnesium</keyword>
<dbReference type="Pfam" id="PF07685">
    <property type="entry name" value="GATase_3"/>
    <property type="match status" value="1"/>
</dbReference>
<dbReference type="CDD" id="cd05388">
    <property type="entry name" value="CobB_N"/>
    <property type="match status" value="1"/>
</dbReference>
<dbReference type="SUPFAM" id="SSF52540">
    <property type="entry name" value="P-loop containing nucleoside triphosphate hydrolases"/>
    <property type="match status" value="1"/>
</dbReference>
<evidence type="ECO:0000256" key="3">
    <source>
        <dbReference type="ARBA" id="ARBA00022573"/>
    </source>
</evidence>
<evidence type="ECO:0000259" key="11">
    <source>
        <dbReference type="Pfam" id="PF07685"/>
    </source>
</evidence>
<protein>
    <recommendedName>
        <fullName evidence="9">Cobyrinate a,c-diamide synthase</fullName>
        <ecNumber evidence="9">6.3.5.11</ecNumber>
    </recommendedName>
    <alternativeName>
        <fullName evidence="9">Cobyrinic acid a,c-diamide synthetase</fullName>
    </alternativeName>
</protein>
<dbReference type="CDD" id="cd03130">
    <property type="entry name" value="GATase1_CobB"/>
    <property type="match status" value="1"/>
</dbReference>
<dbReference type="InterPro" id="IPR029062">
    <property type="entry name" value="Class_I_gatase-like"/>
</dbReference>
<organism evidence="12 13">
    <name type="scientific">Kiloniella antarctica</name>
    <dbReference type="NCBI Taxonomy" id="1550907"/>
    <lineage>
        <taxon>Bacteria</taxon>
        <taxon>Pseudomonadati</taxon>
        <taxon>Pseudomonadota</taxon>
        <taxon>Alphaproteobacteria</taxon>
        <taxon>Rhodospirillales</taxon>
        <taxon>Kiloniellaceae</taxon>
        <taxon>Kiloniella</taxon>
    </lineage>
</organism>
<comment type="catalytic activity">
    <reaction evidence="9">
        <text>cob(II)yrinate + 2 L-glutamine + 2 ATP + 2 H2O = cob(II)yrinate a,c diamide + 2 L-glutamate + 2 ADP + 2 phosphate + 2 H(+)</text>
        <dbReference type="Rhea" id="RHEA:26289"/>
        <dbReference type="ChEBI" id="CHEBI:15377"/>
        <dbReference type="ChEBI" id="CHEBI:15378"/>
        <dbReference type="ChEBI" id="CHEBI:29985"/>
        <dbReference type="ChEBI" id="CHEBI:30616"/>
        <dbReference type="ChEBI" id="CHEBI:43474"/>
        <dbReference type="ChEBI" id="CHEBI:58359"/>
        <dbReference type="ChEBI" id="CHEBI:58537"/>
        <dbReference type="ChEBI" id="CHEBI:58894"/>
        <dbReference type="ChEBI" id="CHEBI:456216"/>
        <dbReference type="EC" id="6.3.5.11"/>
    </reaction>
</comment>
<dbReference type="Gene3D" id="3.40.50.880">
    <property type="match status" value="1"/>
</dbReference>
<keyword evidence="8 9" id="KW-0315">Glutamine amidotransferase</keyword>
<dbReference type="NCBIfam" id="TIGR00379">
    <property type="entry name" value="cobB"/>
    <property type="match status" value="1"/>
</dbReference>